<feature type="non-terminal residue" evidence="2">
    <location>
        <position position="1"/>
    </location>
</feature>
<reference evidence="2 3" key="1">
    <citation type="submission" date="2024-02" db="EMBL/GenBank/DDBJ databases">
        <authorList>
            <person name="Chen Y."/>
            <person name="Shah S."/>
            <person name="Dougan E. K."/>
            <person name="Thang M."/>
            <person name="Chan C."/>
        </authorList>
    </citation>
    <scope>NUCLEOTIDE SEQUENCE [LARGE SCALE GENOMIC DNA]</scope>
</reference>
<gene>
    <name evidence="2" type="ORF">SCF082_LOCUS9596</name>
</gene>
<dbReference type="Gene3D" id="3.60.40.10">
    <property type="entry name" value="PPM-type phosphatase domain"/>
    <property type="match status" value="1"/>
</dbReference>
<evidence type="ECO:0000256" key="1">
    <source>
        <dbReference type="SAM" id="MobiDB-lite"/>
    </source>
</evidence>
<name>A0ABP0J093_9DINO</name>
<accession>A0ABP0J093</accession>
<feature type="compositionally biased region" description="Basic and acidic residues" evidence="1">
    <location>
        <begin position="89"/>
        <end position="102"/>
    </location>
</feature>
<feature type="region of interest" description="Disordered" evidence="1">
    <location>
        <begin position="89"/>
        <end position="116"/>
    </location>
</feature>
<feature type="compositionally biased region" description="Polar residues" evidence="1">
    <location>
        <begin position="103"/>
        <end position="116"/>
    </location>
</feature>
<comment type="caution">
    <text evidence="2">The sequence shown here is derived from an EMBL/GenBank/DDBJ whole genome shotgun (WGS) entry which is preliminary data.</text>
</comment>
<proteinExistence type="predicted"/>
<dbReference type="SUPFAM" id="SSF81606">
    <property type="entry name" value="PP2C-like"/>
    <property type="match status" value="1"/>
</dbReference>
<dbReference type="InterPro" id="IPR036457">
    <property type="entry name" value="PPM-type-like_dom_sf"/>
</dbReference>
<keyword evidence="3" id="KW-1185">Reference proteome</keyword>
<evidence type="ECO:0000313" key="3">
    <source>
        <dbReference type="Proteomes" id="UP001642464"/>
    </source>
</evidence>
<sequence length="194" mass="20516">AAETHEQSTAGAVCGTSVRSGGTPRAFLATANAGMRVSLITPPKSVGPTRARPSPFKAPLLSRERVGSDDHSTLARASLVLGTTDQRIRARSEVGPERKTSVSEETSAGFGSSSVPITRCPGPSGRCYSVAVHQSIGDRKTQEDRYTLVPRLDPSLDVANSFFGVFDGTVGDFASHTVKDLVVPKLLESPHWKA</sequence>
<organism evidence="2 3">
    <name type="scientific">Durusdinium trenchii</name>
    <dbReference type="NCBI Taxonomy" id="1381693"/>
    <lineage>
        <taxon>Eukaryota</taxon>
        <taxon>Sar</taxon>
        <taxon>Alveolata</taxon>
        <taxon>Dinophyceae</taxon>
        <taxon>Suessiales</taxon>
        <taxon>Symbiodiniaceae</taxon>
        <taxon>Durusdinium</taxon>
    </lineage>
</organism>
<feature type="region of interest" description="Disordered" evidence="1">
    <location>
        <begin position="40"/>
        <end position="69"/>
    </location>
</feature>
<evidence type="ECO:0008006" key="4">
    <source>
        <dbReference type="Google" id="ProtNLM"/>
    </source>
</evidence>
<protein>
    <recommendedName>
        <fullName evidence="4">Protein-serine/threonine phosphatase</fullName>
    </recommendedName>
</protein>
<dbReference type="EMBL" id="CAXAMM010005559">
    <property type="protein sequence ID" value="CAK9007766.1"/>
    <property type="molecule type" value="Genomic_DNA"/>
</dbReference>
<feature type="non-terminal residue" evidence="2">
    <location>
        <position position="194"/>
    </location>
</feature>
<dbReference type="Proteomes" id="UP001642464">
    <property type="component" value="Unassembled WGS sequence"/>
</dbReference>
<evidence type="ECO:0000313" key="2">
    <source>
        <dbReference type="EMBL" id="CAK9007766.1"/>
    </source>
</evidence>
<feature type="region of interest" description="Disordered" evidence="1">
    <location>
        <begin position="1"/>
        <end position="22"/>
    </location>
</feature>